<dbReference type="Gene3D" id="2.40.70.10">
    <property type="entry name" value="Acid Proteases"/>
    <property type="match status" value="2"/>
</dbReference>
<keyword evidence="3" id="KW-0378">Hydrolase</keyword>
<dbReference type="SUPFAM" id="SSF50630">
    <property type="entry name" value="Acid proteases"/>
    <property type="match status" value="1"/>
</dbReference>
<dbReference type="EMBL" id="RDQH01000341">
    <property type="protein sequence ID" value="RXH73959.1"/>
    <property type="molecule type" value="Genomic_DNA"/>
</dbReference>
<dbReference type="Proteomes" id="UP000290289">
    <property type="component" value="Chromosome 15"/>
</dbReference>
<dbReference type="Pfam" id="PF14541">
    <property type="entry name" value="TAXi_C"/>
    <property type="match status" value="1"/>
</dbReference>
<evidence type="ECO:0000256" key="4">
    <source>
        <dbReference type="SAM" id="SignalP"/>
    </source>
</evidence>
<comment type="caution">
    <text evidence="6">The sequence shown here is derived from an EMBL/GenBank/DDBJ whole genome shotgun (WGS) entry which is preliminary data.</text>
</comment>
<feature type="domain" description="Peptidase A1" evidence="5">
    <location>
        <begin position="77"/>
        <end position="433"/>
    </location>
</feature>
<dbReference type="GO" id="GO:0004190">
    <property type="term" value="F:aspartic-type endopeptidase activity"/>
    <property type="evidence" value="ECO:0007669"/>
    <property type="project" value="InterPro"/>
</dbReference>
<dbReference type="AlphaFoldDB" id="A0A498HT44"/>
<dbReference type="InterPro" id="IPR001969">
    <property type="entry name" value="Aspartic_peptidase_AS"/>
</dbReference>
<dbReference type="InterPro" id="IPR033121">
    <property type="entry name" value="PEPTIDASE_A1"/>
</dbReference>
<feature type="chain" id="PRO_5019742544" description="Peptidase A1 domain-containing protein" evidence="4">
    <location>
        <begin position="19"/>
        <end position="437"/>
    </location>
</feature>
<reference evidence="6 7" key="1">
    <citation type="submission" date="2018-10" db="EMBL/GenBank/DDBJ databases">
        <title>A high-quality apple genome assembly.</title>
        <authorList>
            <person name="Hu J."/>
        </authorList>
    </citation>
    <scope>NUCLEOTIDE SEQUENCE [LARGE SCALE GENOMIC DNA]</scope>
    <source>
        <strain evidence="7">cv. HFTH1</strain>
        <tissue evidence="6">Young leaf</tissue>
    </source>
</reference>
<feature type="signal peptide" evidence="4">
    <location>
        <begin position="1"/>
        <end position="18"/>
    </location>
</feature>
<keyword evidence="7" id="KW-1185">Reference proteome</keyword>
<evidence type="ECO:0000256" key="3">
    <source>
        <dbReference type="ARBA" id="ARBA00022801"/>
    </source>
</evidence>
<accession>A0A498HT44</accession>
<dbReference type="PANTHER" id="PTHR47967:SF23">
    <property type="entry name" value="OS04G0448300 PROTEIN"/>
    <property type="match status" value="1"/>
</dbReference>
<evidence type="ECO:0000313" key="6">
    <source>
        <dbReference type="EMBL" id="RXH73959.1"/>
    </source>
</evidence>
<proteinExistence type="inferred from homology"/>
<dbReference type="Pfam" id="PF14543">
    <property type="entry name" value="TAXi_N"/>
    <property type="match status" value="1"/>
</dbReference>
<evidence type="ECO:0000256" key="2">
    <source>
        <dbReference type="ARBA" id="ARBA00022670"/>
    </source>
</evidence>
<dbReference type="PROSITE" id="PS00141">
    <property type="entry name" value="ASP_PROTEASE"/>
    <property type="match status" value="1"/>
</dbReference>
<dbReference type="PANTHER" id="PTHR47967">
    <property type="entry name" value="OS07G0603500 PROTEIN-RELATED"/>
    <property type="match status" value="1"/>
</dbReference>
<sequence length="437" mass="48825">MLSSKSLIFFLVVAMAAGTSLTFTKKIKPIPFLQNHTLVHAKNVDVSKAQAITMSSSLCQNTSGITAPVKRSFNGFFYVELWIGTPPVRANVAIDTGSDLTWVQSADCTKCFPVALPNYDGMKLATYIAMSPHHPLCPDPSPFGHNDTCTYEVSYLGEHLEEEQNISGQFGWDVFTFKSEIRGQQEQQQRVTNVTFGSGIVNHLDTGPEGTEGNPIAGILGLAYMEPRSFLKQLRNFTLKRFSYCLPLDPNEALIHFGKAAQISGLNVQTTPILGHGGHYVQLKGISLNEGLLPIDPKLLAKPISATVIDSGTERRFIIAKAYVVLERAVISYFQDAYGWKPMKNTSKRVDSDLCYKIHRGGRYEFPKLTLHFENAYIDLDRRSSFKEYTRENQFCMTILPIDDNMQNNVLEACQHANHRFLFDVADLKLSFATESC</sequence>
<keyword evidence="4" id="KW-0732">Signal</keyword>
<dbReference type="InterPro" id="IPR021109">
    <property type="entry name" value="Peptidase_aspartic_dom_sf"/>
</dbReference>
<protein>
    <recommendedName>
        <fullName evidence="5">Peptidase A1 domain-containing protein</fullName>
    </recommendedName>
</protein>
<comment type="similarity">
    <text evidence="1">Belongs to the peptidase A1 family.</text>
</comment>
<dbReference type="InterPro" id="IPR051708">
    <property type="entry name" value="Plant_Aspart_Prot_A1"/>
</dbReference>
<organism evidence="6 7">
    <name type="scientific">Malus domestica</name>
    <name type="common">Apple</name>
    <name type="synonym">Pyrus malus</name>
    <dbReference type="NCBI Taxonomy" id="3750"/>
    <lineage>
        <taxon>Eukaryota</taxon>
        <taxon>Viridiplantae</taxon>
        <taxon>Streptophyta</taxon>
        <taxon>Embryophyta</taxon>
        <taxon>Tracheophyta</taxon>
        <taxon>Spermatophyta</taxon>
        <taxon>Magnoliopsida</taxon>
        <taxon>eudicotyledons</taxon>
        <taxon>Gunneridae</taxon>
        <taxon>Pentapetalae</taxon>
        <taxon>rosids</taxon>
        <taxon>fabids</taxon>
        <taxon>Rosales</taxon>
        <taxon>Rosaceae</taxon>
        <taxon>Amygdaloideae</taxon>
        <taxon>Maleae</taxon>
        <taxon>Malus</taxon>
    </lineage>
</organism>
<dbReference type="GO" id="GO:0006508">
    <property type="term" value="P:proteolysis"/>
    <property type="evidence" value="ECO:0007669"/>
    <property type="project" value="UniProtKB-KW"/>
</dbReference>
<keyword evidence="2" id="KW-0645">Protease</keyword>
<dbReference type="PROSITE" id="PS51767">
    <property type="entry name" value="PEPTIDASE_A1"/>
    <property type="match status" value="1"/>
</dbReference>
<evidence type="ECO:0000256" key="1">
    <source>
        <dbReference type="ARBA" id="ARBA00007447"/>
    </source>
</evidence>
<evidence type="ECO:0000313" key="7">
    <source>
        <dbReference type="Proteomes" id="UP000290289"/>
    </source>
</evidence>
<dbReference type="InterPro" id="IPR032861">
    <property type="entry name" value="TAXi_N"/>
</dbReference>
<dbReference type="GO" id="GO:0005576">
    <property type="term" value="C:extracellular region"/>
    <property type="evidence" value="ECO:0007669"/>
    <property type="project" value="TreeGrafter"/>
</dbReference>
<dbReference type="InterPro" id="IPR032799">
    <property type="entry name" value="TAXi_C"/>
</dbReference>
<evidence type="ECO:0000259" key="5">
    <source>
        <dbReference type="PROSITE" id="PS51767"/>
    </source>
</evidence>
<name>A0A498HT44_MALDO</name>
<gene>
    <name evidence="6" type="ORF">DVH24_016781</name>
</gene>